<evidence type="ECO:0000256" key="1">
    <source>
        <dbReference type="ARBA" id="ARBA00007169"/>
    </source>
</evidence>
<feature type="domain" description="Thioesterase TesA-like" evidence="3">
    <location>
        <begin position="17"/>
        <end position="234"/>
    </location>
</feature>
<dbReference type="InterPro" id="IPR029058">
    <property type="entry name" value="AB_hydrolase_fold"/>
</dbReference>
<comment type="similarity">
    <text evidence="1">Belongs to the thioesterase family.</text>
</comment>
<dbReference type="GO" id="GO:0008610">
    <property type="term" value="P:lipid biosynthetic process"/>
    <property type="evidence" value="ECO:0007669"/>
    <property type="project" value="TreeGrafter"/>
</dbReference>
<dbReference type="AlphaFoldDB" id="A0A1P7ZM83"/>
<dbReference type="GO" id="GO:0016787">
    <property type="term" value="F:hydrolase activity"/>
    <property type="evidence" value="ECO:0007669"/>
    <property type="project" value="UniProtKB-KW"/>
</dbReference>
<dbReference type="SMART" id="SM00824">
    <property type="entry name" value="PKS_TE"/>
    <property type="match status" value="1"/>
</dbReference>
<dbReference type="Pfam" id="PF00975">
    <property type="entry name" value="Thioesterase"/>
    <property type="match status" value="1"/>
</dbReference>
<accession>A0A1P7ZM83</accession>
<dbReference type="InterPro" id="IPR020802">
    <property type="entry name" value="TesA-like"/>
</dbReference>
<sequence>MSQLFRSFDTSEKTQLICFPFAGGYSASFRPLHAYLQGECEMLAAEPPGHGTNQTSAIEDLEELVRLYKQELNLRPDRPFVLFGHSMGGMIAFRLAQKLEREGIFPQAVIISAIQPPNVKRKKVSHLEDEAFLEHIMELGGMPAELAENKEVMSFFLPSFRSDYRALERFEPRDLGQLQSPVHIFNGRKDEKCMRDAHGWDQWAQNPAYHEFDGGHMFLLSETEKVAEEIFSILNHCKPAVSHK</sequence>
<dbReference type="PANTHER" id="PTHR11487">
    <property type="entry name" value="THIOESTERASE"/>
    <property type="match status" value="1"/>
</dbReference>
<dbReference type="PANTHER" id="PTHR11487:SF0">
    <property type="entry name" value="S-ACYL FATTY ACID SYNTHASE THIOESTERASE, MEDIUM CHAIN"/>
    <property type="match status" value="1"/>
</dbReference>
<evidence type="ECO:0000259" key="3">
    <source>
        <dbReference type="SMART" id="SM00824"/>
    </source>
</evidence>
<proteinExistence type="inferred from homology"/>
<gene>
    <name evidence="4" type="primary">srfD</name>
</gene>
<name>A0A1P7ZM83_BACAT</name>
<dbReference type="InterPro" id="IPR012223">
    <property type="entry name" value="TEII"/>
</dbReference>
<organism evidence="4">
    <name type="scientific">Bacillus atrophaeus</name>
    <dbReference type="NCBI Taxonomy" id="1452"/>
    <lineage>
        <taxon>Bacteria</taxon>
        <taxon>Bacillati</taxon>
        <taxon>Bacillota</taxon>
        <taxon>Bacilli</taxon>
        <taxon>Bacillales</taxon>
        <taxon>Bacillaceae</taxon>
        <taxon>Bacillus</taxon>
    </lineage>
</organism>
<dbReference type="SUPFAM" id="SSF53474">
    <property type="entry name" value="alpha/beta-Hydrolases"/>
    <property type="match status" value="1"/>
</dbReference>
<dbReference type="EMBL" id="KP943737">
    <property type="protein sequence ID" value="AMD77952.1"/>
    <property type="molecule type" value="Genomic_DNA"/>
</dbReference>
<evidence type="ECO:0000256" key="2">
    <source>
        <dbReference type="ARBA" id="ARBA00022801"/>
    </source>
</evidence>
<dbReference type="RefSeq" id="WP_106034381.1">
    <property type="nucleotide sequence ID" value="NZ_CP135964.1"/>
</dbReference>
<dbReference type="InterPro" id="IPR001031">
    <property type="entry name" value="Thioesterase"/>
</dbReference>
<keyword evidence="2" id="KW-0378">Hydrolase</keyword>
<protein>
    <submittedName>
        <fullName evidence="4">Surfactin synthetase D</fullName>
    </submittedName>
</protein>
<evidence type="ECO:0000313" key="4">
    <source>
        <dbReference type="EMBL" id="AMD77952.1"/>
    </source>
</evidence>
<dbReference type="GeneID" id="92915531"/>
<dbReference type="Gene3D" id="3.40.50.1820">
    <property type="entry name" value="alpha/beta hydrolase"/>
    <property type="match status" value="1"/>
</dbReference>
<reference evidence="4" key="1">
    <citation type="submission" date="2015-03" db="EMBL/GenBank/DDBJ databases">
        <title>Bacilli produce genetically encoded surfactin variants with subtle differences in peptide moiety.</title>
        <authorList>
            <person name="Aleti G."/>
            <person name="Brader G."/>
        </authorList>
    </citation>
    <scope>NUCLEOTIDE SEQUENCE</scope>
    <source>
        <strain evidence="4">176s</strain>
    </source>
</reference>